<gene>
    <name evidence="2" type="ORF">CLOTH_15030</name>
</gene>
<dbReference type="STRING" id="29349.CLOTH_15030"/>
<sequence>METIYFISFNSTHHTIRLEKILNECNIYLRTIPTPREVTSSCGLSIVFKEEDMEIVKEKIKEFGIDYFGIFKIEKNNDGKRILTKLC</sequence>
<feature type="domain" description="Putative Se/S carrier protein-like" evidence="1">
    <location>
        <begin position="5"/>
        <end position="71"/>
    </location>
</feature>
<protein>
    <recommendedName>
        <fullName evidence="1">Putative Se/S carrier protein-like domain-containing protein</fullName>
    </recommendedName>
</protein>
<dbReference type="OrthoDB" id="3192849at2"/>
<evidence type="ECO:0000259" key="1">
    <source>
        <dbReference type="Pfam" id="PF11823"/>
    </source>
</evidence>
<dbReference type="InterPro" id="IPR021778">
    <property type="entry name" value="Se/S_carrier-like"/>
</dbReference>
<evidence type="ECO:0000313" key="2">
    <source>
        <dbReference type="EMBL" id="OPJ55440.1"/>
    </source>
</evidence>
<dbReference type="RefSeq" id="WP_079412683.1">
    <property type="nucleotide sequence ID" value="NZ_MZGW01000005.1"/>
</dbReference>
<organism evidence="2 3">
    <name type="scientific">Alkalithermobacter paradoxus</name>
    <dbReference type="NCBI Taxonomy" id="29349"/>
    <lineage>
        <taxon>Bacteria</taxon>
        <taxon>Bacillati</taxon>
        <taxon>Bacillota</taxon>
        <taxon>Clostridia</taxon>
        <taxon>Peptostreptococcales</taxon>
        <taxon>Tepidibacteraceae</taxon>
        <taxon>Alkalithermobacter</taxon>
    </lineage>
</organism>
<evidence type="ECO:0000313" key="3">
    <source>
        <dbReference type="Proteomes" id="UP000190140"/>
    </source>
</evidence>
<dbReference type="Proteomes" id="UP000190140">
    <property type="component" value="Unassembled WGS sequence"/>
</dbReference>
<comment type="caution">
    <text evidence="2">The sequence shown here is derived from an EMBL/GenBank/DDBJ whole genome shotgun (WGS) entry which is preliminary data.</text>
</comment>
<name>A0A1V4I6E2_9FIRM</name>
<reference evidence="2 3" key="1">
    <citation type="submission" date="2017-03" db="EMBL/GenBank/DDBJ databases">
        <title>Genome sequence of Clostridium thermoalcaliphilum DSM 7309.</title>
        <authorList>
            <person name="Poehlein A."/>
            <person name="Daniel R."/>
        </authorList>
    </citation>
    <scope>NUCLEOTIDE SEQUENCE [LARGE SCALE GENOMIC DNA]</scope>
    <source>
        <strain evidence="2 3">DSM 7309</strain>
    </source>
</reference>
<dbReference type="AlphaFoldDB" id="A0A1V4I6E2"/>
<dbReference type="EMBL" id="MZGW01000005">
    <property type="protein sequence ID" value="OPJ55440.1"/>
    <property type="molecule type" value="Genomic_DNA"/>
</dbReference>
<accession>A0A1V4I6E2</accession>
<proteinExistence type="predicted"/>
<dbReference type="Pfam" id="PF11823">
    <property type="entry name" value="Se_S_carrier"/>
    <property type="match status" value="1"/>
</dbReference>
<keyword evidence="3" id="KW-1185">Reference proteome</keyword>